<feature type="chain" id="PRO_5039083756" description="DUF6801 domain-containing protein" evidence="1">
    <location>
        <begin position="35"/>
        <end position="392"/>
    </location>
</feature>
<keyword evidence="1" id="KW-0732">Signal</keyword>
<feature type="domain" description="DUF6801" evidence="2">
    <location>
        <begin position="228"/>
        <end position="386"/>
    </location>
</feature>
<feature type="domain" description="DUF6801" evidence="2">
    <location>
        <begin position="47"/>
        <end position="203"/>
    </location>
</feature>
<sequence length="392" mass="40302">MMPWTSWKNRSHVFSGAVPLAVALMVGVSGGPAAGVPTNVSVSKTLNYTCTVPNLPGQSLRGTFGITFPDSVKAGEKIRYTGFSIGLELSASVTDVFRQHSAVSVDGGGKLDYDLTLNTAGMTVTSPGSPIPQADLPATGPVTVALATELPALTARQAGSLALGVGSGLDLALTPRLADGTPTDLGTVPVSCALATGQDPSLATTQITAAAAAKGAGVNIGVTKSLIYKCTVPLVGPQNITKTVNITFPDTAGVREKFRPTNFTLDVTVNSNLVAAFRSFQAKTMEGFGVADIDVVMNGLGLTVSGPSVTIPKVPVPQQPGSVMRFTMTADMPALALWQPGSVSIAAGRELNERLTFRKEDGSLTALGQNVLVPCTQNPGQDNLLATIPITN</sequence>
<evidence type="ECO:0000259" key="2">
    <source>
        <dbReference type="Pfam" id="PF20611"/>
    </source>
</evidence>
<comment type="caution">
    <text evidence="3">The sequence shown here is derived from an EMBL/GenBank/DDBJ whole genome shotgun (WGS) entry which is preliminary data.</text>
</comment>
<keyword evidence="4" id="KW-1185">Reference proteome</keyword>
<accession>A0A4R2IN82</accession>
<gene>
    <name evidence="3" type="ORF">EV192_11993</name>
</gene>
<reference evidence="3 4" key="1">
    <citation type="submission" date="2019-03" db="EMBL/GenBank/DDBJ databases">
        <title>Genomic Encyclopedia of Type Strains, Phase IV (KMG-IV): sequencing the most valuable type-strain genomes for metagenomic binning, comparative biology and taxonomic classification.</title>
        <authorList>
            <person name="Goeker M."/>
        </authorList>
    </citation>
    <scope>NUCLEOTIDE SEQUENCE [LARGE SCALE GENOMIC DNA]</scope>
    <source>
        <strain evidence="3 4">DSM 45934</strain>
    </source>
</reference>
<dbReference type="EMBL" id="SLWS01000019">
    <property type="protein sequence ID" value="TCO46514.1"/>
    <property type="molecule type" value="Genomic_DNA"/>
</dbReference>
<name>A0A4R2IN82_9PSEU</name>
<dbReference type="RefSeq" id="WP_341771004.1">
    <property type="nucleotide sequence ID" value="NZ_SLWS01000019.1"/>
</dbReference>
<evidence type="ECO:0000313" key="3">
    <source>
        <dbReference type="EMBL" id="TCO46514.1"/>
    </source>
</evidence>
<evidence type="ECO:0000256" key="1">
    <source>
        <dbReference type="SAM" id="SignalP"/>
    </source>
</evidence>
<dbReference type="InterPro" id="IPR046542">
    <property type="entry name" value="DUF6801"/>
</dbReference>
<dbReference type="Pfam" id="PF20611">
    <property type="entry name" value="DUF6801"/>
    <property type="match status" value="2"/>
</dbReference>
<dbReference type="Proteomes" id="UP000295680">
    <property type="component" value="Unassembled WGS sequence"/>
</dbReference>
<evidence type="ECO:0000313" key="4">
    <source>
        <dbReference type="Proteomes" id="UP000295680"/>
    </source>
</evidence>
<feature type="signal peptide" evidence="1">
    <location>
        <begin position="1"/>
        <end position="34"/>
    </location>
</feature>
<dbReference type="AlphaFoldDB" id="A0A4R2IN82"/>
<proteinExistence type="predicted"/>
<protein>
    <recommendedName>
        <fullName evidence="2">DUF6801 domain-containing protein</fullName>
    </recommendedName>
</protein>
<organism evidence="3 4">
    <name type="scientific">Actinocrispum wychmicini</name>
    <dbReference type="NCBI Taxonomy" id="1213861"/>
    <lineage>
        <taxon>Bacteria</taxon>
        <taxon>Bacillati</taxon>
        <taxon>Actinomycetota</taxon>
        <taxon>Actinomycetes</taxon>
        <taxon>Pseudonocardiales</taxon>
        <taxon>Pseudonocardiaceae</taxon>
        <taxon>Actinocrispum</taxon>
    </lineage>
</organism>